<evidence type="ECO:0000256" key="2">
    <source>
        <dbReference type="SAM" id="MobiDB-lite"/>
    </source>
</evidence>
<evidence type="ECO:0000313" key="4">
    <source>
        <dbReference type="RefSeq" id="XP_014670213.1"/>
    </source>
</evidence>
<dbReference type="PANTHER" id="PTHR16230">
    <property type="entry name" value="CAPPUCCINO"/>
    <property type="match status" value="1"/>
</dbReference>
<dbReference type="PANTHER" id="PTHR16230:SF3">
    <property type="entry name" value="BIOGENESIS OF LYSOSOMAL ORGANELLES COMPLEX-1, SUBUNIT 4, CAPPUCCINO"/>
    <property type="match status" value="1"/>
</dbReference>
<protein>
    <submittedName>
        <fullName evidence="4">Biogenesis of lysosome-related organelles complex 1 subunit 4-like</fullName>
    </submittedName>
</protein>
<keyword evidence="1" id="KW-0175">Coiled coil</keyword>
<feature type="coiled-coil region" evidence="1">
    <location>
        <begin position="104"/>
        <end position="138"/>
    </location>
</feature>
<dbReference type="GeneID" id="106811184"/>
<organism evidence="3 4">
    <name type="scientific">Priapulus caudatus</name>
    <name type="common">Priapulid worm</name>
    <dbReference type="NCBI Taxonomy" id="37621"/>
    <lineage>
        <taxon>Eukaryota</taxon>
        <taxon>Metazoa</taxon>
        <taxon>Ecdysozoa</taxon>
        <taxon>Scalidophora</taxon>
        <taxon>Priapulida</taxon>
        <taxon>Priapulimorpha</taxon>
        <taxon>Priapulimorphida</taxon>
        <taxon>Priapulidae</taxon>
        <taxon>Priapulus</taxon>
    </lineage>
</organism>
<evidence type="ECO:0000256" key="1">
    <source>
        <dbReference type="SAM" id="Coils"/>
    </source>
</evidence>
<dbReference type="Proteomes" id="UP000695022">
    <property type="component" value="Unplaced"/>
</dbReference>
<gene>
    <name evidence="4" type="primary">LOC106811184</name>
</gene>
<sequence>MASSNDVEVALDAVAADLVPAAAAGDATDAALRETCASLQRCVQVDCTTEKARLDDTVDEMLTRLEEFSSLLDIVRADSALCLEETMPRILAKRREMEQVFASVDQLEAFVATVRLNLQQLEEAVEKAESERSSLGSIKKVLSSTLPSFLSRIPSGAGAASTTRVQRARRYVAPPVFSTDSYFQKDSEYQEAVQTSGVGSDVPDESLATIVPGDTSDQVLIEQPTPTIGDSDHQPN</sequence>
<dbReference type="RefSeq" id="XP_014670213.1">
    <property type="nucleotide sequence ID" value="XM_014814727.1"/>
</dbReference>
<proteinExistence type="predicted"/>
<accession>A0ABM1EDE2</accession>
<keyword evidence="3" id="KW-1185">Reference proteome</keyword>
<reference evidence="4" key="1">
    <citation type="submission" date="2025-08" db="UniProtKB">
        <authorList>
            <consortium name="RefSeq"/>
        </authorList>
    </citation>
    <scope>IDENTIFICATION</scope>
</reference>
<name>A0ABM1EDE2_PRICU</name>
<feature type="region of interest" description="Disordered" evidence="2">
    <location>
        <begin position="194"/>
        <end position="236"/>
    </location>
</feature>
<evidence type="ECO:0000313" key="3">
    <source>
        <dbReference type="Proteomes" id="UP000695022"/>
    </source>
</evidence>
<dbReference type="InterPro" id="IPR024857">
    <property type="entry name" value="Cappuccino"/>
</dbReference>